<reference evidence="2 3" key="1">
    <citation type="submission" date="2019-03" db="EMBL/GenBank/DDBJ databases">
        <title>Genomic Encyclopedia of Type Strains, Phase III (KMG-III): the genomes of soil and plant-associated and newly described type strains.</title>
        <authorList>
            <person name="Whitman W."/>
        </authorList>
    </citation>
    <scope>NUCLEOTIDE SEQUENCE [LARGE SCALE GENOMIC DNA]</scope>
    <source>
        <strain evidence="2 3">CGMCC 1.7002</strain>
    </source>
</reference>
<evidence type="ECO:0000259" key="1">
    <source>
        <dbReference type="PROSITE" id="PS50995"/>
    </source>
</evidence>
<dbReference type="InterPro" id="IPR036388">
    <property type="entry name" value="WH-like_DNA-bd_sf"/>
</dbReference>
<gene>
    <name evidence="2" type="ORF">ATL17_1085</name>
</gene>
<dbReference type="InterPro" id="IPR036390">
    <property type="entry name" value="WH_DNA-bd_sf"/>
</dbReference>
<organism evidence="2 3">
    <name type="scientific">Maritalea mobilis</name>
    <dbReference type="NCBI Taxonomy" id="483324"/>
    <lineage>
        <taxon>Bacteria</taxon>
        <taxon>Pseudomonadati</taxon>
        <taxon>Pseudomonadota</taxon>
        <taxon>Alphaproteobacteria</taxon>
        <taxon>Hyphomicrobiales</taxon>
        <taxon>Devosiaceae</taxon>
        <taxon>Maritalea</taxon>
    </lineage>
</organism>
<evidence type="ECO:0000313" key="2">
    <source>
        <dbReference type="EMBL" id="TDQ67078.1"/>
    </source>
</evidence>
<name>A0A4V3DBL4_9HYPH</name>
<dbReference type="GO" id="GO:0003677">
    <property type="term" value="F:DNA binding"/>
    <property type="evidence" value="ECO:0007669"/>
    <property type="project" value="UniProtKB-KW"/>
</dbReference>
<sequence>MEEKTKSVLSSIRRILRAADTNSKALMRASGITPSQLVLLRLLDEGGERSAGQIAQSMGITQATTTGLVHKLEARGLIERKRGETDKRQVWLSLTEAGHAALSQSPDGIHEQFEQEFEELSDWEQSMLLASLERIAAMLDGGQEDVAPIFDAAELTPFSKAEPKI</sequence>
<dbReference type="Pfam" id="PF01047">
    <property type="entry name" value="MarR"/>
    <property type="match status" value="1"/>
</dbReference>
<dbReference type="PRINTS" id="PR00598">
    <property type="entry name" value="HTHMARR"/>
</dbReference>
<comment type="caution">
    <text evidence="2">The sequence shown here is derived from an EMBL/GenBank/DDBJ whole genome shotgun (WGS) entry which is preliminary data.</text>
</comment>
<dbReference type="RefSeq" id="WP_133571722.1">
    <property type="nucleotide sequence ID" value="NZ_SNYR01000001.1"/>
</dbReference>
<dbReference type="AlphaFoldDB" id="A0A4V3DBL4"/>
<feature type="domain" description="HTH marR-type" evidence="1">
    <location>
        <begin position="5"/>
        <end position="137"/>
    </location>
</feature>
<dbReference type="InterPro" id="IPR011991">
    <property type="entry name" value="ArsR-like_HTH"/>
</dbReference>
<protein>
    <submittedName>
        <fullName evidence="2">DNA-binding MarR family transcriptional regulator</fullName>
    </submittedName>
</protein>
<dbReference type="OrthoDB" id="8447118at2"/>
<dbReference type="PANTHER" id="PTHR33164:SF89">
    <property type="entry name" value="MARR FAMILY REGULATORY PROTEIN"/>
    <property type="match status" value="1"/>
</dbReference>
<dbReference type="InterPro" id="IPR039422">
    <property type="entry name" value="MarR/SlyA-like"/>
</dbReference>
<keyword evidence="3" id="KW-1185">Reference proteome</keyword>
<dbReference type="CDD" id="cd00090">
    <property type="entry name" value="HTH_ARSR"/>
    <property type="match status" value="1"/>
</dbReference>
<dbReference type="PROSITE" id="PS50995">
    <property type="entry name" value="HTH_MARR_2"/>
    <property type="match status" value="1"/>
</dbReference>
<dbReference type="SMART" id="SM00347">
    <property type="entry name" value="HTH_MARR"/>
    <property type="match status" value="1"/>
</dbReference>
<proteinExistence type="predicted"/>
<evidence type="ECO:0000313" key="3">
    <source>
        <dbReference type="Proteomes" id="UP000295391"/>
    </source>
</evidence>
<dbReference type="EMBL" id="SNYR01000001">
    <property type="protein sequence ID" value="TDQ67078.1"/>
    <property type="molecule type" value="Genomic_DNA"/>
</dbReference>
<dbReference type="GO" id="GO:0003700">
    <property type="term" value="F:DNA-binding transcription factor activity"/>
    <property type="evidence" value="ECO:0007669"/>
    <property type="project" value="InterPro"/>
</dbReference>
<dbReference type="GO" id="GO:0006950">
    <property type="term" value="P:response to stress"/>
    <property type="evidence" value="ECO:0007669"/>
    <property type="project" value="TreeGrafter"/>
</dbReference>
<dbReference type="SUPFAM" id="SSF46785">
    <property type="entry name" value="Winged helix' DNA-binding domain"/>
    <property type="match status" value="1"/>
</dbReference>
<dbReference type="Gene3D" id="1.10.10.10">
    <property type="entry name" value="Winged helix-like DNA-binding domain superfamily/Winged helix DNA-binding domain"/>
    <property type="match status" value="1"/>
</dbReference>
<keyword evidence="2" id="KW-0238">DNA-binding</keyword>
<dbReference type="InterPro" id="IPR000835">
    <property type="entry name" value="HTH_MarR-typ"/>
</dbReference>
<dbReference type="PANTHER" id="PTHR33164">
    <property type="entry name" value="TRANSCRIPTIONAL REGULATOR, MARR FAMILY"/>
    <property type="match status" value="1"/>
</dbReference>
<dbReference type="Proteomes" id="UP000295391">
    <property type="component" value="Unassembled WGS sequence"/>
</dbReference>
<accession>A0A4V3DBL4</accession>